<keyword evidence="1" id="KW-0732">Signal</keyword>
<dbReference type="InterPro" id="IPR010239">
    <property type="entry name" value="CHP02001"/>
</dbReference>
<evidence type="ECO:0000313" key="2">
    <source>
        <dbReference type="EMBL" id="NMP33223.1"/>
    </source>
</evidence>
<dbReference type="PROSITE" id="PS51257">
    <property type="entry name" value="PROKAR_LIPOPROTEIN"/>
    <property type="match status" value="1"/>
</dbReference>
<organism evidence="2 3">
    <name type="scientific">Thalassotalea algicola</name>
    <dbReference type="NCBI Taxonomy" id="2716224"/>
    <lineage>
        <taxon>Bacteria</taxon>
        <taxon>Pseudomonadati</taxon>
        <taxon>Pseudomonadota</taxon>
        <taxon>Gammaproteobacteria</taxon>
        <taxon>Alteromonadales</taxon>
        <taxon>Colwelliaceae</taxon>
        <taxon>Thalassotalea</taxon>
    </lineage>
</organism>
<gene>
    <name evidence="2" type="ORF">HII17_16845</name>
</gene>
<reference evidence="2 3" key="1">
    <citation type="submission" date="2020-04" db="EMBL/GenBank/DDBJ databases">
        <title>Thalassotalea sp. M1531, isolated from the surface of marine red alga.</title>
        <authorList>
            <person name="Pang L."/>
            <person name="Lu D.-C."/>
        </authorList>
    </citation>
    <scope>NUCLEOTIDE SEQUENCE [LARGE SCALE GENOMIC DNA]</scope>
    <source>
        <strain evidence="2 3">M1531</strain>
    </source>
</reference>
<evidence type="ECO:0008006" key="4">
    <source>
        <dbReference type="Google" id="ProtNLM"/>
    </source>
</evidence>
<dbReference type="Proteomes" id="UP000568664">
    <property type="component" value="Unassembled WGS sequence"/>
</dbReference>
<dbReference type="EMBL" id="JABBXH010000007">
    <property type="protein sequence ID" value="NMP33223.1"/>
    <property type="molecule type" value="Genomic_DNA"/>
</dbReference>
<accession>A0A7Y0LET7</accession>
<evidence type="ECO:0000256" key="1">
    <source>
        <dbReference type="SAM" id="SignalP"/>
    </source>
</evidence>
<protein>
    <recommendedName>
        <fullName evidence="4">Porin</fullName>
    </recommendedName>
</protein>
<keyword evidence="3" id="KW-1185">Reference proteome</keyword>
<dbReference type="NCBIfam" id="TIGR02001">
    <property type="entry name" value="gcw_chp"/>
    <property type="match status" value="1"/>
</dbReference>
<dbReference type="RefSeq" id="WP_169076546.1">
    <property type="nucleotide sequence ID" value="NZ_JABBXH010000007.1"/>
</dbReference>
<evidence type="ECO:0000313" key="3">
    <source>
        <dbReference type="Proteomes" id="UP000568664"/>
    </source>
</evidence>
<dbReference type="Pfam" id="PF09694">
    <property type="entry name" value="Gcw_chp"/>
    <property type="match status" value="1"/>
</dbReference>
<feature type="chain" id="PRO_5030921302" description="Porin" evidence="1">
    <location>
        <begin position="25"/>
        <end position="230"/>
    </location>
</feature>
<feature type="signal peptide" evidence="1">
    <location>
        <begin position="1"/>
        <end position="24"/>
    </location>
</feature>
<comment type="caution">
    <text evidence="2">The sequence shown here is derived from an EMBL/GenBank/DDBJ whole genome shotgun (WGS) entry which is preliminary data.</text>
</comment>
<dbReference type="AlphaFoldDB" id="A0A7Y0LET7"/>
<proteinExistence type="predicted"/>
<name>A0A7Y0LET7_9GAMM</name>
<sequence length="230" mass="25506">MLKRANWLPIAFTSCVLFSSQSTAEVSVTLTAASDYLFNGISQTDENPAIQGSIDWANAQGWYVGSWASNVDFGDETDAEIDYYGGFSNSINDDVYYDVGLAHYTYIGGGDSSDINYTEVYLAIGYQSTEIKAWYANDYAGTDAGHYIIALSHTFQLTETATLTVQIDRSTSLDDDKFSWDTNDDSYMHAKAEAAFSWQRLDFTIGVEKTDLDYDDDVKLLGTVSYTFGL</sequence>